<name>A0A6J4S7D0_9ACTN</name>
<evidence type="ECO:0000313" key="2">
    <source>
        <dbReference type="EMBL" id="CAA9491637.1"/>
    </source>
</evidence>
<protein>
    <submittedName>
        <fullName evidence="2">Uncharacterized protein</fullName>
    </submittedName>
</protein>
<feature type="signal peptide" evidence="1">
    <location>
        <begin position="1"/>
        <end position="25"/>
    </location>
</feature>
<organism evidence="2">
    <name type="scientific">uncultured Solirubrobacteraceae bacterium</name>
    <dbReference type="NCBI Taxonomy" id="1162706"/>
    <lineage>
        <taxon>Bacteria</taxon>
        <taxon>Bacillati</taxon>
        <taxon>Actinomycetota</taxon>
        <taxon>Thermoleophilia</taxon>
        <taxon>Solirubrobacterales</taxon>
        <taxon>Solirubrobacteraceae</taxon>
        <taxon>environmental samples</taxon>
    </lineage>
</organism>
<dbReference type="EMBL" id="CADCVQ010000063">
    <property type="protein sequence ID" value="CAA9491637.1"/>
    <property type="molecule type" value="Genomic_DNA"/>
</dbReference>
<keyword evidence="1" id="KW-0732">Signal</keyword>
<accession>A0A6J4S7D0</accession>
<proteinExistence type="predicted"/>
<evidence type="ECO:0000256" key="1">
    <source>
        <dbReference type="SAM" id="SignalP"/>
    </source>
</evidence>
<sequence length="162" mass="17011">MKLRYAITAALVAAVSIAGAGSAGAATKAEPTAQLVGKVKINKDGTGTVKAHYICSGEGWHLWASAKQTANGSFNPALAGEGSGFAGVADTWLQSHPTDFRCDGKWHTQTFEINKEEAVPPEFGGGTIGRGALVPGQAWVQFCLINEEQGLSLIDQQWRKVG</sequence>
<gene>
    <name evidence="2" type="ORF">AVDCRST_MAG67-1414</name>
</gene>
<feature type="chain" id="PRO_5026993523" evidence="1">
    <location>
        <begin position="26"/>
        <end position="162"/>
    </location>
</feature>
<reference evidence="2" key="1">
    <citation type="submission" date="2020-02" db="EMBL/GenBank/DDBJ databases">
        <authorList>
            <person name="Meier V. D."/>
        </authorList>
    </citation>
    <scope>NUCLEOTIDE SEQUENCE</scope>
    <source>
        <strain evidence="2">AVDCRST_MAG67</strain>
    </source>
</reference>
<dbReference type="AlphaFoldDB" id="A0A6J4S7D0"/>